<evidence type="ECO:0000313" key="1">
    <source>
        <dbReference type="EMBL" id="SDO84893.1"/>
    </source>
</evidence>
<dbReference type="EMBL" id="FNIE01000013">
    <property type="protein sequence ID" value="SDO84893.1"/>
    <property type="molecule type" value="Genomic_DNA"/>
</dbReference>
<evidence type="ECO:0000313" key="2">
    <source>
        <dbReference type="Proteomes" id="UP000199341"/>
    </source>
</evidence>
<proteinExistence type="predicted"/>
<gene>
    <name evidence="1" type="ORF">SAMN05216259_113129</name>
</gene>
<keyword evidence="2" id="KW-1185">Reference proteome</keyword>
<dbReference type="RefSeq" id="WP_093787100.1">
    <property type="nucleotide sequence ID" value="NZ_FNIE01000013.1"/>
</dbReference>
<dbReference type="Proteomes" id="UP000199341">
    <property type="component" value="Unassembled WGS sequence"/>
</dbReference>
<accession>A0A1H0MWU8</accession>
<dbReference type="OrthoDB" id="582148at2"/>
<dbReference type="STRING" id="310781.SAMN05216259_113129"/>
<sequence>MTDTQGAADGYRDRWISCTADAVRIRGYYFPWGAKTIPYTAIRFALRVPVGPLTGAARIWGTANPRLWASLDPGRMGKSEGFVLDVGRRVRPFITPDDPSALEAVLRAHAVPTRRAGARVV</sequence>
<reference evidence="1 2" key="1">
    <citation type="submission" date="2016-10" db="EMBL/GenBank/DDBJ databases">
        <authorList>
            <person name="de Groot N.N."/>
        </authorList>
    </citation>
    <scope>NUCLEOTIDE SEQUENCE [LARGE SCALE GENOMIC DNA]</scope>
    <source>
        <strain evidence="1 2">CGMCC 4.2022</strain>
    </source>
</reference>
<name>A0A1H0MWU8_9ACTN</name>
<organism evidence="1 2">
    <name type="scientific">Actinacidiphila guanduensis</name>
    <dbReference type="NCBI Taxonomy" id="310781"/>
    <lineage>
        <taxon>Bacteria</taxon>
        <taxon>Bacillati</taxon>
        <taxon>Actinomycetota</taxon>
        <taxon>Actinomycetes</taxon>
        <taxon>Kitasatosporales</taxon>
        <taxon>Streptomycetaceae</taxon>
        <taxon>Actinacidiphila</taxon>
    </lineage>
</organism>
<dbReference type="AlphaFoldDB" id="A0A1H0MWU8"/>
<protein>
    <submittedName>
        <fullName evidence="1">Uncharacterized protein</fullName>
    </submittedName>
</protein>